<sequence>MNIEQLKEKAQTLIREAHLFVKAITGDEPAAYVNEEESISFIVKCMNQWMALIEKDEVFSFDPIDIQLIDLTKYTALTTKTQQIYPNFEHLMHFGDVEVQQWIKDNDCNSNDLSDLQSIYNDNYIDLWMQSHPMYNNEEVYGYAEGWAMIWPEEDTPMQWDENLTFKYQIGLQYEPFIDIYFNKKQNKYICIERNT</sequence>
<gene>
    <name evidence="1" type="ORF">GJV76_08745</name>
</gene>
<protein>
    <submittedName>
        <fullName evidence="1">Uncharacterized protein</fullName>
    </submittedName>
</protein>
<evidence type="ECO:0000313" key="2">
    <source>
        <dbReference type="Proteomes" id="UP000438760"/>
    </source>
</evidence>
<organism evidence="1 2">
    <name type="scientific">Myroides albus</name>
    <dbReference type="NCBI Taxonomy" id="2562892"/>
    <lineage>
        <taxon>Bacteria</taxon>
        <taxon>Pseudomonadati</taxon>
        <taxon>Bacteroidota</taxon>
        <taxon>Flavobacteriia</taxon>
        <taxon>Flavobacteriales</taxon>
        <taxon>Flavobacteriaceae</taxon>
        <taxon>Myroides</taxon>
    </lineage>
</organism>
<evidence type="ECO:0000313" key="1">
    <source>
        <dbReference type="EMBL" id="MTG98215.1"/>
    </source>
</evidence>
<accession>A0A6I3LQI9</accession>
<dbReference type="AlphaFoldDB" id="A0A6I3LQI9"/>
<dbReference type="RefSeq" id="WP_155092240.1">
    <property type="nucleotide sequence ID" value="NZ_CP102754.1"/>
</dbReference>
<comment type="caution">
    <text evidence="1">The sequence shown here is derived from an EMBL/GenBank/DDBJ whole genome shotgun (WGS) entry which is preliminary data.</text>
</comment>
<reference evidence="1 2" key="1">
    <citation type="submission" date="2019-11" db="EMBL/GenBank/DDBJ databases">
        <title>Genome of Strain BIT-d1.</title>
        <authorList>
            <person name="Yang Y."/>
        </authorList>
    </citation>
    <scope>NUCLEOTIDE SEQUENCE [LARGE SCALE GENOMIC DNA]</scope>
    <source>
        <strain evidence="1 2">BIT-d1</strain>
    </source>
</reference>
<dbReference type="OrthoDB" id="1246679at2"/>
<name>A0A6I3LQI9_9FLAO</name>
<dbReference type="Proteomes" id="UP000438760">
    <property type="component" value="Unassembled WGS sequence"/>
</dbReference>
<proteinExistence type="predicted"/>
<dbReference type="EMBL" id="WMJX01000015">
    <property type="protein sequence ID" value="MTG98215.1"/>
    <property type="molecule type" value="Genomic_DNA"/>
</dbReference>
<keyword evidence="2" id="KW-1185">Reference proteome</keyword>